<feature type="chain" id="PRO_5017425823" evidence="1">
    <location>
        <begin position="23"/>
        <end position="523"/>
    </location>
</feature>
<dbReference type="InterPro" id="IPR017853">
    <property type="entry name" value="GH"/>
</dbReference>
<evidence type="ECO:0000313" key="4">
    <source>
        <dbReference type="Proteomes" id="UP000266693"/>
    </source>
</evidence>
<dbReference type="AlphaFoldDB" id="A0A396RXU5"/>
<dbReference type="GO" id="GO:0016798">
    <property type="term" value="F:hydrolase activity, acting on glycosyl bonds"/>
    <property type="evidence" value="ECO:0007669"/>
    <property type="project" value="UniProtKB-KW"/>
</dbReference>
<name>A0A396RXU5_9SPHN</name>
<keyword evidence="1" id="KW-0732">Signal</keyword>
<evidence type="ECO:0000259" key="2">
    <source>
        <dbReference type="SMART" id="SM00642"/>
    </source>
</evidence>
<dbReference type="InterPro" id="IPR045857">
    <property type="entry name" value="O16G_dom_2"/>
</dbReference>
<feature type="domain" description="Glycosyl hydrolase family 13 catalytic" evidence="2">
    <location>
        <begin position="40"/>
        <end position="382"/>
    </location>
</feature>
<reference evidence="3 4" key="1">
    <citation type="submission" date="2018-08" db="EMBL/GenBank/DDBJ databases">
        <title>The multiple taxonomic identification of Sphingomonas gilva.</title>
        <authorList>
            <person name="Zhu D."/>
            <person name="Zheng S."/>
        </authorList>
    </citation>
    <scope>NUCLEOTIDE SEQUENCE [LARGE SCALE GENOMIC DNA]</scope>
    <source>
        <strain evidence="3 4">ZDH117</strain>
    </source>
</reference>
<organism evidence="3 4">
    <name type="scientific">Sphingomonas gilva</name>
    <dbReference type="NCBI Taxonomy" id="2305907"/>
    <lineage>
        <taxon>Bacteria</taxon>
        <taxon>Pseudomonadati</taxon>
        <taxon>Pseudomonadota</taxon>
        <taxon>Alphaproteobacteria</taxon>
        <taxon>Sphingomonadales</taxon>
        <taxon>Sphingomonadaceae</taxon>
        <taxon>Sphingomonas</taxon>
    </lineage>
</organism>
<proteinExistence type="predicted"/>
<dbReference type="OrthoDB" id="9805159at2"/>
<gene>
    <name evidence="3" type="ORF">D1610_04075</name>
</gene>
<dbReference type="InterPro" id="IPR006047">
    <property type="entry name" value="GH13_cat_dom"/>
</dbReference>
<dbReference type="Gene3D" id="3.20.20.80">
    <property type="entry name" value="Glycosidases"/>
    <property type="match status" value="1"/>
</dbReference>
<dbReference type="Gene3D" id="3.90.400.10">
    <property type="entry name" value="Oligo-1,6-glucosidase, Domain 2"/>
    <property type="match status" value="1"/>
</dbReference>
<protein>
    <submittedName>
        <fullName evidence="3">DUF3459 domain-containing protein</fullName>
    </submittedName>
</protein>
<dbReference type="EMBL" id="QWLV01000001">
    <property type="protein sequence ID" value="RHW19293.1"/>
    <property type="molecule type" value="Genomic_DNA"/>
</dbReference>
<comment type="caution">
    <text evidence="3">The sequence shown here is derived from an EMBL/GenBank/DDBJ whole genome shotgun (WGS) entry which is preliminary data.</text>
</comment>
<evidence type="ECO:0000313" key="3">
    <source>
        <dbReference type="EMBL" id="RHW19293.1"/>
    </source>
</evidence>
<dbReference type="GO" id="GO:0005975">
    <property type="term" value="P:carbohydrate metabolic process"/>
    <property type="evidence" value="ECO:0007669"/>
    <property type="project" value="InterPro"/>
</dbReference>
<dbReference type="PANTHER" id="PTHR10357">
    <property type="entry name" value="ALPHA-AMYLASE FAMILY MEMBER"/>
    <property type="match status" value="1"/>
</dbReference>
<feature type="signal peptide" evidence="1">
    <location>
        <begin position="1"/>
        <end position="22"/>
    </location>
</feature>
<dbReference type="RefSeq" id="WP_118862798.1">
    <property type="nucleotide sequence ID" value="NZ_QWLV01000001.1"/>
</dbReference>
<dbReference type="Proteomes" id="UP000266693">
    <property type="component" value="Unassembled WGS sequence"/>
</dbReference>
<keyword evidence="4" id="KW-1185">Reference proteome</keyword>
<accession>A0A396RXU5</accession>
<evidence type="ECO:0000256" key="1">
    <source>
        <dbReference type="SAM" id="SignalP"/>
    </source>
</evidence>
<dbReference type="SMART" id="SM00642">
    <property type="entry name" value="Aamy"/>
    <property type="match status" value="1"/>
</dbReference>
<sequence length="523" mass="58837">MKTMRMLLLGACLAALTPAAHAAPAVQAQRAQTGSEVFYHIFMRSFRDSDGDRDGDLRGLTEKLDYLVSLGVTSILLTPLQPSPFYHNYFATDFRAIDPDFGTMEEYFAFVRAAHKRGLKVYLDQEIQYVAEGHPWLTEARGNPRHPQSEFVLWNRPGNQEPEPFLKLPAWPSYDGSYIGIAMIDMRKPAVKRYFRDLLLFWLDPHGDGSLRDGVDGFRIDHMMDDLDHKGRLTNLFADFWAPIFAAVRARNPKVRLLAEQADWGYGEDWLKRGDADLAFAFPLRGAITKFDKREIIAALRETRARTPAGKGQIIFVENHDTDRFATLAESDPARLRVGAALNILLSGEPLIYYGQELGMRGRTRTGGLSDAAHIPLREAFRWRRDLEAEGSAIWYKSGRPGWTQRYNRSGDGVSLEAQEDDPASLFNWYRTLLKLRAERPEIRTGEQQILCDDAGPLLCILRQEGDSRTLIVANLGEAPAEVASGLKGAVQAPLYDLITPSDRPADMTAILQPMEVRILGSK</sequence>
<dbReference type="SUPFAM" id="SSF51445">
    <property type="entry name" value="(Trans)glycosidases"/>
    <property type="match status" value="1"/>
</dbReference>
<dbReference type="Pfam" id="PF00128">
    <property type="entry name" value="Alpha-amylase"/>
    <property type="match status" value="1"/>
</dbReference>